<feature type="transmembrane region" description="Helical" evidence="8">
    <location>
        <begin position="196"/>
        <end position="218"/>
    </location>
</feature>
<evidence type="ECO:0000256" key="4">
    <source>
        <dbReference type="ARBA" id="ARBA00022519"/>
    </source>
</evidence>
<keyword evidence="6 8" id="KW-1133">Transmembrane helix</keyword>
<evidence type="ECO:0000256" key="2">
    <source>
        <dbReference type="ARBA" id="ARBA00022448"/>
    </source>
</evidence>
<evidence type="ECO:0000313" key="10">
    <source>
        <dbReference type="EMBL" id="QHK21266.1"/>
    </source>
</evidence>
<protein>
    <submittedName>
        <fullName evidence="10">ABC transporter permease subunit</fullName>
    </submittedName>
</protein>
<comment type="similarity">
    <text evidence="8">Belongs to the binding-protein-dependent transport system permease family.</text>
</comment>
<dbReference type="EMBL" id="CP047898">
    <property type="protein sequence ID" value="QHK21266.1"/>
    <property type="molecule type" value="Genomic_DNA"/>
</dbReference>
<evidence type="ECO:0000256" key="1">
    <source>
        <dbReference type="ARBA" id="ARBA00004429"/>
    </source>
</evidence>
<sequence length="271" mass="29281">MSEARLFKPRFNPAKPAFGILVFLLYLFLLAPLLIVFVVSFASNQYLSFPPEGLTFKWYEMLPEESTFMNGMRVSLIVAVIVTVIVLALGVPVALALDRFEFKAKAAVQSFFLSPLLIPSIVLALGMVLLFGPLNLNNTYTGIIIGHVAITIPFVIRTTLMSLATTDTSCEAAARILGAGSWTVFRRITLPIIQPGVIAGGVIAFIVSFDEAVISLFVAESGLPTLPVQVLRYVENSADAAVAALSVILILISLAVVVVVERVMGLRKALR</sequence>
<dbReference type="PROSITE" id="PS50928">
    <property type="entry name" value="ABC_TM1"/>
    <property type="match status" value="1"/>
</dbReference>
<dbReference type="KEGG" id="psey:GU243_17875"/>
<dbReference type="AlphaFoldDB" id="A0A6P1NLL5"/>
<feature type="transmembrane region" description="Helical" evidence="8">
    <location>
        <begin position="138"/>
        <end position="156"/>
    </location>
</feature>
<dbReference type="SUPFAM" id="SSF161098">
    <property type="entry name" value="MetI-like"/>
    <property type="match status" value="1"/>
</dbReference>
<evidence type="ECO:0000313" key="11">
    <source>
        <dbReference type="Proteomes" id="UP000464186"/>
    </source>
</evidence>
<feature type="transmembrane region" description="Helical" evidence="8">
    <location>
        <begin position="238"/>
        <end position="260"/>
    </location>
</feature>
<gene>
    <name evidence="10" type="ORF">GU243_17875</name>
</gene>
<feature type="transmembrane region" description="Helical" evidence="8">
    <location>
        <begin position="20"/>
        <end position="42"/>
    </location>
</feature>
<accession>A0A6P1NLL5</accession>
<evidence type="ECO:0000256" key="3">
    <source>
        <dbReference type="ARBA" id="ARBA00022475"/>
    </source>
</evidence>
<evidence type="ECO:0000256" key="8">
    <source>
        <dbReference type="RuleBase" id="RU363032"/>
    </source>
</evidence>
<name>A0A6P1NLL5_9MICC</name>
<evidence type="ECO:0000259" key="9">
    <source>
        <dbReference type="PROSITE" id="PS50928"/>
    </source>
</evidence>
<feature type="transmembrane region" description="Helical" evidence="8">
    <location>
        <begin position="76"/>
        <end position="98"/>
    </location>
</feature>
<dbReference type="Proteomes" id="UP000464186">
    <property type="component" value="Chromosome"/>
</dbReference>
<proteinExistence type="inferred from homology"/>
<feature type="domain" description="ABC transmembrane type-1" evidence="9">
    <location>
        <begin position="72"/>
        <end position="260"/>
    </location>
</feature>
<dbReference type="PANTHER" id="PTHR43357:SF4">
    <property type="entry name" value="INNER MEMBRANE ABC TRANSPORTER PERMEASE PROTEIN YDCV"/>
    <property type="match status" value="1"/>
</dbReference>
<keyword evidence="4" id="KW-0997">Cell inner membrane</keyword>
<keyword evidence="5 8" id="KW-0812">Transmembrane</keyword>
<dbReference type="InterPro" id="IPR000515">
    <property type="entry name" value="MetI-like"/>
</dbReference>
<evidence type="ECO:0000256" key="5">
    <source>
        <dbReference type="ARBA" id="ARBA00022692"/>
    </source>
</evidence>
<keyword evidence="2 8" id="KW-0813">Transport</keyword>
<dbReference type="CDD" id="cd06261">
    <property type="entry name" value="TM_PBP2"/>
    <property type="match status" value="1"/>
</dbReference>
<organism evidence="10 11">
    <name type="scientific">Pseudarthrobacter psychrotolerans</name>
    <dbReference type="NCBI Taxonomy" id="2697569"/>
    <lineage>
        <taxon>Bacteria</taxon>
        <taxon>Bacillati</taxon>
        <taxon>Actinomycetota</taxon>
        <taxon>Actinomycetes</taxon>
        <taxon>Micrococcales</taxon>
        <taxon>Micrococcaceae</taxon>
        <taxon>Pseudarthrobacter</taxon>
    </lineage>
</organism>
<dbReference type="Gene3D" id="1.10.3720.10">
    <property type="entry name" value="MetI-like"/>
    <property type="match status" value="1"/>
</dbReference>
<dbReference type="InterPro" id="IPR035906">
    <property type="entry name" value="MetI-like_sf"/>
</dbReference>
<evidence type="ECO:0000256" key="6">
    <source>
        <dbReference type="ARBA" id="ARBA00022989"/>
    </source>
</evidence>
<dbReference type="GO" id="GO:0005886">
    <property type="term" value="C:plasma membrane"/>
    <property type="evidence" value="ECO:0007669"/>
    <property type="project" value="UniProtKB-SubCell"/>
</dbReference>
<keyword evidence="7 8" id="KW-0472">Membrane</keyword>
<dbReference type="PANTHER" id="PTHR43357">
    <property type="entry name" value="INNER MEMBRANE ABC TRANSPORTER PERMEASE PROTEIN YDCV"/>
    <property type="match status" value="1"/>
</dbReference>
<keyword evidence="11" id="KW-1185">Reference proteome</keyword>
<reference evidence="10 11" key="1">
    <citation type="submission" date="2020-01" db="EMBL/GenBank/DDBJ databases">
        <title>Pseudarthrobacter psychrotolerans sp. nov., isolated from antarctic soil.</title>
        <authorList>
            <person name="Shin Y."/>
            <person name="Park W."/>
        </authorList>
    </citation>
    <scope>NUCLEOTIDE SEQUENCE [LARGE SCALE GENOMIC DNA]</scope>
    <source>
        <strain evidence="10 11">YJ56</strain>
    </source>
</reference>
<dbReference type="GO" id="GO:0055085">
    <property type="term" value="P:transmembrane transport"/>
    <property type="evidence" value="ECO:0007669"/>
    <property type="project" value="InterPro"/>
</dbReference>
<feature type="transmembrane region" description="Helical" evidence="8">
    <location>
        <begin position="110"/>
        <end position="132"/>
    </location>
</feature>
<keyword evidence="3" id="KW-1003">Cell membrane</keyword>
<dbReference type="Pfam" id="PF00528">
    <property type="entry name" value="BPD_transp_1"/>
    <property type="match status" value="1"/>
</dbReference>
<evidence type="ECO:0000256" key="7">
    <source>
        <dbReference type="ARBA" id="ARBA00023136"/>
    </source>
</evidence>
<comment type="subcellular location">
    <subcellularLocation>
        <location evidence="1">Cell inner membrane</location>
        <topology evidence="1">Multi-pass membrane protein</topology>
    </subcellularLocation>
    <subcellularLocation>
        <location evidence="8">Cell membrane</location>
        <topology evidence="8">Multi-pass membrane protein</topology>
    </subcellularLocation>
</comment>